<dbReference type="InterPro" id="IPR029058">
    <property type="entry name" value="AB_hydrolase_fold"/>
</dbReference>
<sequence length="225" mass="25158">MMSFFPHSILCVHGWAQSPDFWAPLGVVLEKPEALCLLDRGYFGSPCLPSLPRDAGIKGIVTHSFGLHLIPDVWLKQADFIVIVAGFNSFLPADRSRRRRSERILYLMQKKLKENPEALVALFRRLCGQKENLRSGFVNTALMAEDLQNLAHSRLDLDLFLKIPVIHIIHGRQDKVVDASRAEELQAALPHARLHMVEDGDHGIPLTHAEMLGELAACAIGECRS</sequence>
<dbReference type="RefSeq" id="WP_265425091.1">
    <property type="nucleotide sequence ID" value="NZ_JAPFPW010000009.1"/>
</dbReference>
<keyword evidence="2" id="KW-1185">Reference proteome</keyword>
<dbReference type="Proteomes" id="UP001209681">
    <property type="component" value="Unassembled WGS sequence"/>
</dbReference>
<dbReference type="EMBL" id="JAPFPW010000009">
    <property type="protein sequence ID" value="MCW7754172.1"/>
    <property type="molecule type" value="Genomic_DNA"/>
</dbReference>
<dbReference type="SUPFAM" id="SSF53474">
    <property type="entry name" value="alpha/beta-Hydrolases"/>
    <property type="match status" value="1"/>
</dbReference>
<dbReference type="GO" id="GO:0016787">
    <property type="term" value="F:hydrolase activity"/>
    <property type="evidence" value="ECO:0007669"/>
    <property type="project" value="UniProtKB-KW"/>
</dbReference>
<name>A0ABT3NB26_9BACT</name>
<keyword evidence="1" id="KW-0378">Hydrolase</keyword>
<evidence type="ECO:0000313" key="2">
    <source>
        <dbReference type="Proteomes" id="UP001209681"/>
    </source>
</evidence>
<protein>
    <submittedName>
        <fullName evidence="1">Alpha/beta hydrolase</fullName>
    </submittedName>
</protein>
<gene>
    <name evidence="1" type="ORF">OOT00_09240</name>
</gene>
<evidence type="ECO:0000313" key="1">
    <source>
        <dbReference type="EMBL" id="MCW7754172.1"/>
    </source>
</evidence>
<reference evidence="1 2" key="1">
    <citation type="submission" date="2022-11" db="EMBL/GenBank/DDBJ databases">
        <title>Desulfobotulus tamanensis H1 sp. nov. - anaerobic, alkaliphilic, sulphate reducing bacterium isolated from terrestrial mud volcano.</title>
        <authorList>
            <person name="Frolova A."/>
            <person name="Merkel A.Y."/>
            <person name="Slobodkin A.I."/>
        </authorList>
    </citation>
    <scope>NUCLEOTIDE SEQUENCE [LARGE SCALE GENOMIC DNA]</scope>
    <source>
        <strain evidence="1 2">H1</strain>
    </source>
</reference>
<organism evidence="1 2">
    <name type="scientific">Desulfobotulus pelophilus</name>
    <dbReference type="NCBI Taxonomy" id="2823377"/>
    <lineage>
        <taxon>Bacteria</taxon>
        <taxon>Pseudomonadati</taxon>
        <taxon>Thermodesulfobacteriota</taxon>
        <taxon>Desulfobacteria</taxon>
        <taxon>Desulfobacterales</taxon>
        <taxon>Desulfobacteraceae</taxon>
        <taxon>Desulfobotulus</taxon>
    </lineage>
</organism>
<comment type="caution">
    <text evidence="1">The sequence shown here is derived from an EMBL/GenBank/DDBJ whole genome shotgun (WGS) entry which is preliminary data.</text>
</comment>
<proteinExistence type="predicted"/>
<accession>A0ABT3NB26</accession>
<dbReference type="Gene3D" id="3.40.50.1820">
    <property type="entry name" value="alpha/beta hydrolase"/>
    <property type="match status" value="1"/>
</dbReference>